<keyword evidence="3" id="KW-1185">Reference proteome</keyword>
<proteinExistence type="predicted"/>
<comment type="caution">
    <text evidence="2">The sequence shown here is derived from an EMBL/GenBank/DDBJ whole genome shotgun (WGS) entry which is preliminary data.</text>
</comment>
<protein>
    <submittedName>
        <fullName evidence="2">Uncharacterized protein</fullName>
    </submittedName>
</protein>
<evidence type="ECO:0000313" key="3">
    <source>
        <dbReference type="Proteomes" id="UP001175000"/>
    </source>
</evidence>
<organism evidence="2 3">
    <name type="scientific">Immersiella caudata</name>
    <dbReference type="NCBI Taxonomy" id="314043"/>
    <lineage>
        <taxon>Eukaryota</taxon>
        <taxon>Fungi</taxon>
        <taxon>Dikarya</taxon>
        <taxon>Ascomycota</taxon>
        <taxon>Pezizomycotina</taxon>
        <taxon>Sordariomycetes</taxon>
        <taxon>Sordariomycetidae</taxon>
        <taxon>Sordariales</taxon>
        <taxon>Lasiosphaeriaceae</taxon>
        <taxon>Immersiella</taxon>
    </lineage>
</organism>
<name>A0AA40C3F9_9PEZI</name>
<dbReference type="AlphaFoldDB" id="A0AA40C3F9"/>
<evidence type="ECO:0000313" key="2">
    <source>
        <dbReference type="EMBL" id="KAK0623647.1"/>
    </source>
</evidence>
<reference evidence="2" key="1">
    <citation type="submission" date="2023-06" db="EMBL/GenBank/DDBJ databases">
        <title>Genome-scale phylogeny and comparative genomics of the fungal order Sordariales.</title>
        <authorList>
            <consortium name="Lawrence Berkeley National Laboratory"/>
            <person name="Hensen N."/>
            <person name="Bonometti L."/>
            <person name="Westerberg I."/>
            <person name="Brannstrom I.O."/>
            <person name="Guillou S."/>
            <person name="Cros-Aarteil S."/>
            <person name="Calhoun S."/>
            <person name="Haridas S."/>
            <person name="Kuo A."/>
            <person name="Mondo S."/>
            <person name="Pangilinan J."/>
            <person name="Riley R."/>
            <person name="Labutti K."/>
            <person name="Andreopoulos B."/>
            <person name="Lipzen A."/>
            <person name="Chen C."/>
            <person name="Yanf M."/>
            <person name="Daum C."/>
            <person name="Ng V."/>
            <person name="Clum A."/>
            <person name="Steindorff A."/>
            <person name="Ohm R."/>
            <person name="Martin F."/>
            <person name="Silar P."/>
            <person name="Natvig D."/>
            <person name="Lalanne C."/>
            <person name="Gautier V."/>
            <person name="Ament-Velasquez S.L."/>
            <person name="Kruys A."/>
            <person name="Hutchinson M.I."/>
            <person name="Powell A.J."/>
            <person name="Barry K."/>
            <person name="Miller A.N."/>
            <person name="Grigoriev I.V."/>
            <person name="Debuchy R."/>
            <person name="Gladieux P."/>
            <person name="Thoren M.H."/>
            <person name="Johannesson H."/>
        </authorList>
    </citation>
    <scope>NUCLEOTIDE SEQUENCE</scope>
    <source>
        <strain evidence="2">CBS 606.72</strain>
    </source>
</reference>
<feature type="region of interest" description="Disordered" evidence="1">
    <location>
        <begin position="1"/>
        <end position="33"/>
    </location>
</feature>
<accession>A0AA40C3F9</accession>
<sequence>MPPRPTDHQRDRRLGRPVREGPKQPNSRGREVGRVGIHLAVKSGAFPVRPTVTLGPEGPDDADCVIKAPSCRRRAQFVLHAASCLGGNGVELWVRNKQMRSRVPAIPQRGPIPVGDLTQWFVIGRGIVQTLLLCLIPPLSGVNLMSVWAGDVIFLGESTRVSPQCGRLRVVVCMASAECKDTSPVVPHIRGSALALVIDVLARCVAKS</sequence>
<dbReference type="EMBL" id="JAULSU010000003">
    <property type="protein sequence ID" value="KAK0623647.1"/>
    <property type="molecule type" value="Genomic_DNA"/>
</dbReference>
<evidence type="ECO:0000256" key="1">
    <source>
        <dbReference type="SAM" id="MobiDB-lite"/>
    </source>
</evidence>
<gene>
    <name evidence="2" type="ORF">B0T14DRAFT_186647</name>
</gene>
<dbReference type="Proteomes" id="UP001175000">
    <property type="component" value="Unassembled WGS sequence"/>
</dbReference>